<dbReference type="EMBL" id="JAGFNK010001331">
    <property type="protein sequence ID" value="KAI9432411.1"/>
    <property type="molecule type" value="Genomic_DNA"/>
</dbReference>
<comment type="caution">
    <text evidence="1">The sequence shown here is derived from an EMBL/GenBank/DDBJ whole genome shotgun (WGS) entry which is preliminary data.</text>
</comment>
<gene>
    <name evidence="1" type="ORF">F5148DRAFT_1270205</name>
</gene>
<proteinExistence type="predicted"/>
<evidence type="ECO:0000313" key="1">
    <source>
        <dbReference type="EMBL" id="KAI9432411.1"/>
    </source>
</evidence>
<organism evidence="1 2">
    <name type="scientific">Russula earlei</name>
    <dbReference type="NCBI Taxonomy" id="71964"/>
    <lineage>
        <taxon>Eukaryota</taxon>
        <taxon>Fungi</taxon>
        <taxon>Dikarya</taxon>
        <taxon>Basidiomycota</taxon>
        <taxon>Agaricomycotina</taxon>
        <taxon>Agaricomycetes</taxon>
        <taxon>Russulales</taxon>
        <taxon>Russulaceae</taxon>
        <taxon>Russula</taxon>
    </lineage>
</organism>
<reference evidence="1" key="1">
    <citation type="submission" date="2021-03" db="EMBL/GenBank/DDBJ databases">
        <title>Evolutionary priming and transition to the ectomycorrhizal habit in an iconic lineage of mushroom-forming fungi: is preadaptation a requirement?</title>
        <authorList>
            <consortium name="DOE Joint Genome Institute"/>
            <person name="Looney B.P."/>
            <person name="Miyauchi S."/>
            <person name="Morin E."/>
            <person name="Drula E."/>
            <person name="Courty P.E."/>
            <person name="Chicoki N."/>
            <person name="Fauchery L."/>
            <person name="Kohler A."/>
            <person name="Kuo A."/>
            <person name="LaButti K."/>
            <person name="Pangilinan J."/>
            <person name="Lipzen A."/>
            <person name="Riley R."/>
            <person name="Andreopoulos W."/>
            <person name="He G."/>
            <person name="Johnson J."/>
            <person name="Barry K.W."/>
            <person name="Grigoriev I.V."/>
            <person name="Nagy L."/>
            <person name="Hibbett D."/>
            <person name="Henrissat B."/>
            <person name="Matheny P.B."/>
            <person name="Labbe J."/>
            <person name="Martin A.F."/>
        </authorList>
    </citation>
    <scope>NUCLEOTIDE SEQUENCE</scope>
    <source>
        <strain evidence="1">BPL698</strain>
    </source>
</reference>
<dbReference type="Proteomes" id="UP001207468">
    <property type="component" value="Unassembled WGS sequence"/>
</dbReference>
<sequence>MASHSNVQQSAIIALDLFQLAFFSPCMRFSFSFLFHLLQHFPMLAMSCRVVFSLASSQPISFIMWMYQPNAIQLTMLLSVDVMIFYFPFINDLNLYPV</sequence>
<accession>A0ACC0TQK3</accession>
<protein>
    <submittedName>
        <fullName evidence="1">Uncharacterized protein</fullName>
    </submittedName>
</protein>
<keyword evidence="2" id="KW-1185">Reference proteome</keyword>
<evidence type="ECO:0000313" key="2">
    <source>
        <dbReference type="Proteomes" id="UP001207468"/>
    </source>
</evidence>
<name>A0ACC0TQK3_9AGAM</name>